<dbReference type="PANTHER" id="PTHR42852">
    <property type="entry name" value="THIOL:DISULFIDE INTERCHANGE PROTEIN DSBE"/>
    <property type="match status" value="1"/>
</dbReference>
<dbReference type="AlphaFoldDB" id="A0A5M6DQ44"/>
<dbReference type="SUPFAM" id="SSF52833">
    <property type="entry name" value="Thioredoxin-like"/>
    <property type="match status" value="1"/>
</dbReference>
<protein>
    <submittedName>
        <fullName evidence="3">TlpA family protein disulfide reductase</fullName>
    </submittedName>
</protein>
<dbReference type="InterPro" id="IPR000866">
    <property type="entry name" value="AhpC/TSA"/>
</dbReference>
<sequence length="259" mass="28732">MKQRIDVLGGILVLALCSAMLSCITPAPTIENHEAHHSEAATSNKYTPVMSWAHQREIYIASGMSASDADAKIVKGLTDLAALDRSAGDDRIGVAAPPFQFNAWLNSEPLSLEDLKGRVVLIRWWTDTCPFCASSAPALRALHEEYADRGLTVIGVFHPKAGRDDPLDVERVQRAVNAREFQFPVAIDWEWRTKTLKEWWLTGPERPATSVTFILDKSGVIQFVHPGMEYHDNNGSEQHAMCANDMGRVRAAIERLIAK</sequence>
<evidence type="ECO:0000259" key="2">
    <source>
        <dbReference type="PROSITE" id="PS51352"/>
    </source>
</evidence>
<dbReference type="CDD" id="cd02966">
    <property type="entry name" value="TlpA_like_family"/>
    <property type="match status" value="1"/>
</dbReference>
<feature type="chain" id="PRO_5024380797" evidence="1">
    <location>
        <begin position="28"/>
        <end position="259"/>
    </location>
</feature>
<proteinExistence type="predicted"/>
<dbReference type="EMBL" id="VWSF01000003">
    <property type="protein sequence ID" value="KAA5548362.1"/>
    <property type="molecule type" value="Genomic_DNA"/>
</dbReference>
<dbReference type="PROSITE" id="PS51257">
    <property type="entry name" value="PROKAR_LIPOPROTEIN"/>
    <property type="match status" value="1"/>
</dbReference>
<dbReference type="GO" id="GO:0016209">
    <property type="term" value="F:antioxidant activity"/>
    <property type="evidence" value="ECO:0007669"/>
    <property type="project" value="InterPro"/>
</dbReference>
<dbReference type="RefSeq" id="WP_150087494.1">
    <property type="nucleotide sequence ID" value="NZ_VWSF01000003.1"/>
</dbReference>
<name>A0A5M6DQ44_9BACT</name>
<accession>A0A5M6DQ44</accession>
<dbReference type="PANTHER" id="PTHR42852:SF17">
    <property type="entry name" value="THIOREDOXIN-LIKE PROTEIN HI_1115"/>
    <property type="match status" value="1"/>
</dbReference>
<keyword evidence="1" id="KW-0732">Signal</keyword>
<keyword evidence="4" id="KW-1185">Reference proteome</keyword>
<dbReference type="InterPro" id="IPR036249">
    <property type="entry name" value="Thioredoxin-like_sf"/>
</dbReference>
<evidence type="ECO:0000313" key="3">
    <source>
        <dbReference type="EMBL" id="KAA5548362.1"/>
    </source>
</evidence>
<feature type="domain" description="Thioredoxin" evidence="2">
    <location>
        <begin position="90"/>
        <end position="258"/>
    </location>
</feature>
<dbReference type="PROSITE" id="PS51352">
    <property type="entry name" value="THIOREDOXIN_2"/>
    <property type="match status" value="1"/>
</dbReference>
<dbReference type="GO" id="GO:0016491">
    <property type="term" value="F:oxidoreductase activity"/>
    <property type="evidence" value="ECO:0007669"/>
    <property type="project" value="InterPro"/>
</dbReference>
<dbReference type="Pfam" id="PF00578">
    <property type="entry name" value="AhpC-TSA"/>
    <property type="match status" value="1"/>
</dbReference>
<comment type="caution">
    <text evidence="3">The sequence shown here is derived from an EMBL/GenBank/DDBJ whole genome shotgun (WGS) entry which is preliminary data.</text>
</comment>
<dbReference type="InterPro" id="IPR013766">
    <property type="entry name" value="Thioredoxin_domain"/>
</dbReference>
<evidence type="ECO:0000256" key="1">
    <source>
        <dbReference type="SAM" id="SignalP"/>
    </source>
</evidence>
<dbReference type="Gene3D" id="3.40.30.10">
    <property type="entry name" value="Glutaredoxin"/>
    <property type="match status" value="1"/>
</dbReference>
<reference evidence="3 4" key="1">
    <citation type="submission" date="2019-09" db="EMBL/GenBank/DDBJ databases">
        <title>Genome sequence and assembly of Adhaeribacter sp.</title>
        <authorList>
            <person name="Chhetri G."/>
        </authorList>
    </citation>
    <scope>NUCLEOTIDE SEQUENCE [LARGE SCALE GENOMIC DNA]</scope>
    <source>
        <strain evidence="3 4">DK36</strain>
    </source>
</reference>
<organism evidence="3 4">
    <name type="scientific">Adhaeribacter rhizoryzae</name>
    <dbReference type="NCBI Taxonomy" id="2607907"/>
    <lineage>
        <taxon>Bacteria</taxon>
        <taxon>Pseudomonadati</taxon>
        <taxon>Bacteroidota</taxon>
        <taxon>Cytophagia</taxon>
        <taxon>Cytophagales</taxon>
        <taxon>Hymenobacteraceae</taxon>
        <taxon>Adhaeribacter</taxon>
    </lineage>
</organism>
<feature type="signal peptide" evidence="1">
    <location>
        <begin position="1"/>
        <end position="27"/>
    </location>
</feature>
<evidence type="ECO:0000313" key="4">
    <source>
        <dbReference type="Proteomes" id="UP000323426"/>
    </source>
</evidence>
<gene>
    <name evidence="3" type="ORF">F0145_06450</name>
</gene>
<dbReference type="Proteomes" id="UP000323426">
    <property type="component" value="Unassembled WGS sequence"/>
</dbReference>
<dbReference type="InterPro" id="IPR050553">
    <property type="entry name" value="Thioredoxin_ResA/DsbE_sf"/>
</dbReference>